<dbReference type="Pfam" id="PF01408">
    <property type="entry name" value="GFO_IDH_MocA"/>
    <property type="match status" value="1"/>
</dbReference>
<dbReference type="EMBL" id="JAATVY010000023">
    <property type="protein sequence ID" value="NJC72905.1"/>
    <property type="molecule type" value="Genomic_DNA"/>
</dbReference>
<evidence type="ECO:0000259" key="5">
    <source>
        <dbReference type="Pfam" id="PF22725"/>
    </source>
</evidence>
<comment type="caution">
    <text evidence="6">The sequence shown here is derived from an EMBL/GenBank/DDBJ whole genome shotgun (WGS) entry which is preliminary data.</text>
</comment>
<accession>A0ABX0Y652</accession>
<dbReference type="InterPro" id="IPR000683">
    <property type="entry name" value="Gfo/Idh/MocA-like_OxRdtase_N"/>
</dbReference>
<reference evidence="6 7" key="1">
    <citation type="submission" date="2020-03" db="EMBL/GenBank/DDBJ databases">
        <title>WGS of the type strain of Planosporangium spp.</title>
        <authorList>
            <person name="Thawai C."/>
        </authorList>
    </citation>
    <scope>NUCLEOTIDE SEQUENCE [LARGE SCALE GENOMIC DNA]</scope>
    <source>
        <strain evidence="6 7">TBRC 5610</strain>
    </source>
</reference>
<dbReference type="InterPro" id="IPR036291">
    <property type="entry name" value="NAD(P)-bd_dom_sf"/>
</dbReference>
<keyword evidence="7" id="KW-1185">Reference proteome</keyword>
<dbReference type="SUPFAM" id="SSF55347">
    <property type="entry name" value="Glyceraldehyde-3-phosphate dehydrogenase-like, C-terminal domain"/>
    <property type="match status" value="1"/>
</dbReference>
<keyword evidence="2" id="KW-0560">Oxidoreductase</keyword>
<dbReference type="PANTHER" id="PTHR43708:SF5">
    <property type="entry name" value="CONSERVED EXPRESSED OXIDOREDUCTASE (EUROFUNG)-RELATED"/>
    <property type="match status" value="1"/>
</dbReference>
<feature type="compositionally biased region" description="Basic and acidic residues" evidence="3">
    <location>
        <begin position="393"/>
        <end position="403"/>
    </location>
</feature>
<dbReference type="InterPro" id="IPR055170">
    <property type="entry name" value="GFO_IDH_MocA-like_dom"/>
</dbReference>
<name>A0ABX0Y652_9ACTN</name>
<dbReference type="PANTHER" id="PTHR43708">
    <property type="entry name" value="CONSERVED EXPRESSED OXIDOREDUCTASE (EUROFUNG)"/>
    <property type="match status" value="1"/>
</dbReference>
<sequence length="403" mass="43549">MSKFYHLDDVPVPYRAVSASSIAMEHAVWDSLEPLPFDGDLGVGLIGCGWVAGLQLDAYRRAGIRVGALCDRHRERAERYRDLYYPQAKVFDDIDEFLAESDVAVVDIATHVDVRPSLVEKALRAGKHVLSQKPFVEDLDVGSRLAALANEVGRVLAVNQNGRWAPHFGAMLALVRSGLIGSVTSADFLVAWPQDLVVEAMPAFATMQDLILYDFGSHWFDVVGLLAPQGELSVWATTGRRAGQVIPAPTQANAVISGDDFMASLTFRAAERFEEVSRYRVVGTDGVVTHTGKHLGGDTVVVSTRSGQACIDISNNWFRHGMTGSMRSILNAITNGTQPSNSPESALRGLSLCFAATGSAETANVQRAGSRRTRSGTEAAVPDLAGESVAHGTPHDDWRSTRF</sequence>
<feature type="domain" description="Gfo/Idh/MocA-like oxidoreductase N-terminal" evidence="4">
    <location>
        <begin position="42"/>
        <end position="159"/>
    </location>
</feature>
<comment type="similarity">
    <text evidence="1">Belongs to the Gfo/Idh/MocA family.</text>
</comment>
<proteinExistence type="inferred from homology"/>
<organism evidence="6 7">
    <name type="scientific">Planosporangium thailandense</name>
    <dbReference type="NCBI Taxonomy" id="765197"/>
    <lineage>
        <taxon>Bacteria</taxon>
        <taxon>Bacillati</taxon>
        <taxon>Actinomycetota</taxon>
        <taxon>Actinomycetes</taxon>
        <taxon>Micromonosporales</taxon>
        <taxon>Micromonosporaceae</taxon>
        <taxon>Planosporangium</taxon>
    </lineage>
</organism>
<dbReference type="InterPro" id="IPR051317">
    <property type="entry name" value="Gfo/Idh/MocA_oxidoreduct"/>
</dbReference>
<evidence type="ECO:0000256" key="1">
    <source>
        <dbReference type="ARBA" id="ARBA00010928"/>
    </source>
</evidence>
<dbReference type="Proteomes" id="UP000722989">
    <property type="component" value="Unassembled WGS sequence"/>
</dbReference>
<gene>
    <name evidence="6" type="ORF">HC031_24775</name>
</gene>
<dbReference type="Gene3D" id="3.40.50.720">
    <property type="entry name" value="NAD(P)-binding Rossmann-like Domain"/>
    <property type="match status" value="1"/>
</dbReference>
<evidence type="ECO:0000313" key="6">
    <source>
        <dbReference type="EMBL" id="NJC72905.1"/>
    </source>
</evidence>
<dbReference type="SUPFAM" id="SSF51735">
    <property type="entry name" value="NAD(P)-binding Rossmann-fold domains"/>
    <property type="match status" value="1"/>
</dbReference>
<evidence type="ECO:0000256" key="3">
    <source>
        <dbReference type="SAM" id="MobiDB-lite"/>
    </source>
</evidence>
<protein>
    <submittedName>
        <fullName evidence="6">Gfo/Idh/MocA family oxidoreductase</fullName>
    </submittedName>
</protein>
<feature type="domain" description="GFO/IDH/MocA-like oxidoreductase" evidence="5">
    <location>
        <begin position="171"/>
        <end position="288"/>
    </location>
</feature>
<dbReference type="RefSeq" id="WP_167927818.1">
    <property type="nucleotide sequence ID" value="NZ_JAATVY010000023.1"/>
</dbReference>
<dbReference type="Gene3D" id="3.30.360.10">
    <property type="entry name" value="Dihydrodipicolinate Reductase, domain 2"/>
    <property type="match status" value="1"/>
</dbReference>
<evidence type="ECO:0000256" key="2">
    <source>
        <dbReference type="ARBA" id="ARBA00023002"/>
    </source>
</evidence>
<dbReference type="Pfam" id="PF22725">
    <property type="entry name" value="GFO_IDH_MocA_C3"/>
    <property type="match status" value="1"/>
</dbReference>
<evidence type="ECO:0000259" key="4">
    <source>
        <dbReference type="Pfam" id="PF01408"/>
    </source>
</evidence>
<evidence type="ECO:0000313" key="7">
    <source>
        <dbReference type="Proteomes" id="UP000722989"/>
    </source>
</evidence>
<feature type="region of interest" description="Disordered" evidence="3">
    <location>
        <begin position="364"/>
        <end position="403"/>
    </location>
</feature>